<feature type="signal peptide" evidence="1">
    <location>
        <begin position="1"/>
        <end position="24"/>
    </location>
</feature>
<sequence length="181" mass="20469">MKVLLTRGSAVLLLVMFLSCSSNQSLQEYYVDNAENPNFISVDLPVSLLNLEKANLTMEQKEAMESLRKLNILAYKKTGENEADFQKERLNIRAILKNEKFTELMKMNTSYGKATVNYLGDENAIDEVIIYGDSDDKGFMVVRVLGKDMNPVKLVQFIQALEKSDYKGEGLQQMGAFFKGD</sequence>
<protein>
    <recommendedName>
        <fullName evidence="4">DUF4252 domain-containing protein</fullName>
    </recommendedName>
</protein>
<keyword evidence="3" id="KW-1185">Reference proteome</keyword>
<evidence type="ECO:0000313" key="2">
    <source>
        <dbReference type="EMBL" id="GGW40593.1"/>
    </source>
</evidence>
<evidence type="ECO:0008006" key="4">
    <source>
        <dbReference type="Google" id="ProtNLM"/>
    </source>
</evidence>
<dbReference type="Proteomes" id="UP000634668">
    <property type="component" value="Unassembled WGS sequence"/>
</dbReference>
<dbReference type="PROSITE" id="PS51257">
    <property type="entry name" value="PROKAR_LIPOPROTEIN"/>
    <property type="match status" value="1"/>
</dbReference>
<gene>
    <name evidence="2" type="ORF">GCM10007383_26700</name>
</gene>
<feature type="chain" id="PRO_5037248940" description="DUF4252 domain-containing protein" evidence="1">
    <location>
        <begin position="25"/>
        <end position="181"/>
    </location>
</feature>
<reference evidence="2" key="1">
    <citation type="journal article" date="2014" name="Int. J. Syst. Evol. Microbiol.">
        <title>Complete genome sequence of Corynebacterium casei LMG S-19264T (=DSM 44701T), isolated from a smear-ripened cheese.</title>
        <authorList>
            <consortium name="US DOE Joint Genome Institute (JGI-PGF)"/>
            <person name="Walter F."/>
            <person name="Albersmeier A."/>
            <person name="Kalinowski J."/>
            <person name="Ruckert C."/>
        </authorList>
    </citation>
    <scope>NUCLEOTIDE SEQUENCE</scope>
    <source>
        <strain evidence="2">KCTC 12113</strain>
    </source>
</reference>
<accession>A0A918MMD9</accession>
<dbReference type="EMBL" id="BMWP01000019">
    <property type="protein sequence ID" value="GGW40593.1"/>
    <property type="molecule type" value="Genomic_DNA"/>
</dbReference>
<name>A0A918MMD9_9FLAO</name>
<evidence type="ECO:0000313" key="3">
    <source>
        <dbReference type="Proteomes" id="UP000634668"/>
    </source>
</evidence>
<dbReference type="RefSeq" id="WP_026813887.1">
    <property type="nucleotide sequence ID" value="NZ_BMWP01000019.1"/>
</dbReference>
<dbReference type="InterPro" id="IPR025348">
    <property type="entry name" value="DUF4252"/>
</dbReference>
<organism evidence="2 3">
    <name type="scientific">Arenibacter certesii</name>
    <dbReference type="NCBI Taxonomy" id="228955"/>
    <lineage>
        <taxon>Bacteria</taxon>
        <taxon>Pseudomonadati</taxon>
        <taxon>Bacteroidota</taxon>
        <taxon>Flavobacteriia</taxon>
        <taxon>Flavobacteriales</taxon>
        <taxon>Flavobacteriaceae</taxon>
        <taxon>Arenibacter</taxon>
    </lineage>
</organism>
<proteinExistence type="predicted"/>
<keyword evidence="1" id="KW-0732">Signal</keyword>
<evidence type="ECO:0000256" key="1">
    <source>
        <dbReference type="SAM" id="SignalP"/>
    </source>
</evidence>
<dbReference type="AlphaFoldDB" id="A0A918MMD9"/>
<dbReference type="Pfam" id="PF14060">
    <property type="entry name" value="DUF4252"/>
    <property type="match status" value="1"/>
</dbReference>
<reference evidence="2" key="2">
    <citation type="submission" date="2020-09" db="EMBL/GenBank/DDBJ databases">
        <authorList>
            <person name="Sun Q."/>
            <person name="Kim S."/>
        </authorList>
    </citation>
    <scope>NUCLEOTIDE SEQUENCE</scope>
    <source>
        <strain evidence="2">KCTC 12113</strain>
    </source>
</reference>
<comment type="caution">
    <text evidence="2">The sequence shown here is derived from an EMBL/GenBank/DDBJ whole genome shotgun (WGS) entry which is preliminary data.</text>
</comment>